<dbReference type="AlphaFoldDB" id="A0A392V322"/>
<proteinExistence type="predicted"/>
<comment type="caution">
    <text evidence="1">The sequence shown here is derived from an EMBL/GenBank/DDBJ whole genome shotgun (WGS) entry which is preliminary data.</text>
</comment>
<accession>A0A392V322</accession>
<keyword evidence="2" id="KW-1185">Reference proteome</keyword>
<dbReference type="EMBL" id="LXQA011048580">
    <property type="protein sequence ID" value="MCI82646.1"/>
    <property type="molecule type" value="Genomic_DNA"/>
</dbReference>
<name>A0A392V322_9FABA</name>
<feature type="non-terminal residue" evidence="1">
    <location>
        <position position="73"/>
    </location>
</feature>
<evidence type="ECO:0000313" key="2">
    <source>
        <dbReference type="Proteomes" id="UP000265520"/>
    </source>
</evidence>
<protein>
    <submittedName>
        <fullName evidence="1">Uncharacterized protein</fullName>
    </submittedName>
</protein>
<feature type="non-terminal residue" evidence="1">
    <location>
        <position position="1"/>
    </location>
</feature>
<sequence length="73" mass="7463">FINDVAQYGFSASACSVGTSAGAGAGASAGARGGARAGARVGVRVGVTKSFDSFLYRRCLRSLPYTTQKIKEN</sequence>
<reference evidence="1 2" key="1">
    <citation type="journal article" date="2018" name="Front. Plant Sci.">
        <title>Red Clover (Trifolium pratense) and Zigzag Clover (T. medium) - A Picture of Genomic Similarities and Differences.</title>
        <authorList>
            <person name="Dluhosova J."/>
            <person name="Istvanek J."/>
            <person name="Nedelnik J."/>
            <person name="Repkova J."/>
        </authorList>
    </citation>
    <scope>NUCLEOTIDE SEQUENCE [LARGE SCALE GENOMIC DNA]</scope>
    <source>
        <strain evidence="2">cv. 10/8</strain>
        <tissue evidence="1">Leaf</tissue>
    </source>
</reference>
<organism evidence="1 2">
    <name type="scientific">Trifolium medium</name>
    <dbReference type="NCBI Taxonomy" id="97028"/>
    <lineage>
        <taxon>Eukaryota</taxon>
        <taxon>Viridiplantae</taxon>
        <taxon>Streptophyta</taxon>
        <taxon>Embryophyta</taxon>
        <taxon>Tracheophyta</taxon>
        <taxon>Spermatophyta</taxon>
        <taxon>Magnoliopsida</taxon>
        <taxon>eudicotyledons</taxon>
        <taxon>Gunneridae</taxon>
        <taxon>Pentapetalae</taxon>
        <taxon>rosids</taxon>
        <taxon>fabids</taxon>
        <taxon>Fabales</taxon>
        <taxon>Fabaceae</taxon>
        <taxon>Papilionoideae</taxon>
        <taxon>50 kb inversion clade</taxon>
        <taxon>NPAAA clade</taxon>
        <taxon>Hologalegina</taxon>
        <taxon>IRL clade</taxon>
        <taxon>Trifolieae</taxon>
        <taxon>Trifolium</taxon>
    </lineage>
</organism>
<evidence type="ECO:0000313" key="1">
    <source>
        <dbReference type="EMBL" id="MCI82646.1"/>
    </source>
</evidence>
<dbReference type="Proteomes" id="UP000265520">
    <property type="component" value="Unassembled WGS sequence"/>
</dbReference>